<feature type="transmembrane region" description="Helical" evidence="3">
    <location>
        <begin position="162"/>
        <end position="179"/>
    </location>
</feature>
<proteinExistence type="predicted"/>
<gene>
    <name evidence="5" type="ORF">EJ05DRAFT_490653</name>
</gene>
<evidence type="ECO:0000259" key="4">
    <source>
        <dbReference type="PROSITE" id="PS50048"/>
    </source>
</evidence>
<dbReference type="InterPro" id="IPR001138">
    <property type="entry name" value="Zn2Cys6_DnaBD"/>
</dbReference>
<protein>
    <recommendedName>
        <fullName evidence="4">Zn(2)-C6 fungal-type domain-containing protein</fullName>
    </recommendedName>
</protein>
<accession>A0A6A6VQ59</accession>
<dbReference type="OrthoDB" id="5386330at2759"/>
<name>A0A6A6VQ59_9PEZI</name>
<evidence type="ECO:0000256" key="2">
    <source>
        <dbReference type="ARBA" id="ARBA00023242"/>
    </source>
</evidence>
<dbReference type="CDD" id="cd00067">
    <property type="entry name" value="GAL4"/>
    <property type="match status" value="1"/>
</dbReference>
<dbReference type="PANTHER" id="PTHR37534">
    <property type="entry name" value="TRANSCRIPTIONAL ACTIVATOR PROTEIN UGA3"/>
    <property type="match status" value="1"/>
</dbReference>
<feature type="transmembrane region" description="Helical" evidence="3">
    <location>
        <begin position="426"/>
        <end position="450"/>
    </location>
</feature>
<dbReference type="InterPro" id="IPR036864">
    <property type="entry name" value="Zn2-C6_fun-type_DNA-bd_sf"/>
</dbReference>
<dbReference type="SUPFAM" id="SSF57701">
    <property type="entry name" value="Zn2/Cys6 DNA-binding domain"/>
    <property type="match status" value="1"/>
</dbReference>
<evidence type="ECO:0000256" key="3">
    <source>
        <dbReference type="SAM" id="Phobius"/>
    </source>
</evidence>
<keyword evidence="2" id="KW-0539">Nucleus</keyword>
<reference evidence="5" key="1">
    <citation type="journal article" date="2020" name="Stud. Mycol.">
        <title>101 Dothideomycetes genomes: a test case for predicting lifestyles and emergence of pathogens.</title>
        <authorList>
            <person name="Haridas S."/>
            <person name="Albert R."/>
            <person name="Binder M."/>
            <person name="Bloem J."/>
            <person name="Labutti K."/>
            <person name="Salamov A."/>
            <person name="Andreopoulos B."/>
            <person name="Baker S."/>
            <person name="Barry K."/>
            <person name="Bills G."/>
            <person name="Bluhm B."/>
            <person name="Cannon C."/>
            <person name="Castanera R."/>
            <person name="Culley D."/>
            <person name="Daum C."/>
            <person name="Ezra D."/>
            <person name="Gonzalez J."/>
            <person name="Henrissat B."/>
            <person name="Kuo A."/>
            <person name="Liang C."/>
            <person name="Lipzen A."/>
            <person name="Lutzoni F."/>
            <person name="Magnuson J."/>
            <person name="Mondo S."/>
            <person name="Nolan M."/>
            <person name="Ohm R."/>
            <person name="Pangilinan J."/>
            <person name="Park H.-J."/>
            <person name="Ramirez L."/>
            <person name="Alfaro M."/>
            <person name="Sun H."/>
            <person name="Tritt A."/>
            <person name="Yoshinaga Y."/>
            <person name="Zwiers L.-H."/>
            <person name="Turgeon B."/>
            <person name="Goodwin S."/>
            <person name="Spatafora J."/>
            <person name="Crous P."/>
            <person name="Grigoriev I."/>
        </authorList>
    </citation>
    <scope>NUCLEOTIDE SEQUENCE</scope>
    <source>
        <strain evidence="5">CBS 121739</strain>
    </source>
</reference>
<dbReference type="Pfam" id="PF11951">
    <property type="entry name" value="Fungal_trans_2"/>
    <property type="match status" value="1"/>
</dbReference>
<evidence type="ECO:0000313" key="5">
    <source>
        <dbReference type="EMBL" id="KAF2752752.1"/>
    </source>
</evidence>
<dbReference type="GO" id="GO:0008270">
    <property type="term" value="F:zinc ion binding"/>
    <property type="evidence" value="ECO:0007669"/>
    <property type="project" value="InterPro"/>
</dbReference>
<dbReference type="GO" id="GO:0000976">
    <property type="term" value="F:transcription cis-regulatory region binding"/>
    <property type="evidence" value="ECO:0007669"/>
    <property type="project" value="TreeGrafter"/>
</dbReference>
<dbReference type="Gene3D" id="4.10.240.10">
    <property type="entry name" value="Zn(2)-C6 fungal-type DNA-binding domain"/>
    <property type="match status" value="1"/>
</dbReference>
<dbReference type="RefSeq" id="XP_033595203.1">
    <property type="nucleotide sequence ID" value="XM_033745903.1"/>
</dbReference>
<comment type="subcellular location">
    <subcellularLocation>
        <location evidence="1">Nucleus</location>
    </subcellularLocation>
</comment>
<dbReference type="GeneID" id="54486957"/>
<dbReference type="PROSITE" id="PS50048">
    <property type="entry name" value="ZN2_CY6_FUNGAL_2"/>
    <property type="match status" value="1"/>
</dbReference>
<keyword evidence="3" id="KW-1133">Transmembrane helix</keyword>
<dbReference type="PANTHER" id="PTHR37534:SF15">
    <property type="entry name" value="ZN(II)2CYS6 TRANSCRIPTION FACTOR (EUROFUNG)"/>
    <property type="match status" value="1"/>
</dbReference>
<keyword evidence="6" id="KW-1185">Reference proteome</keyword>
<dbReference type="SMART" id="SM00066">
    <property type="entry name" value="GAL4"/>
    <property type="match status" value="1"/>
</dbReference>
<dbReference type="Proteomes" id="UP000799437">
    <property type="component" value="Unassembled WGS sequence"/>
</dbReference>
<dbReference type="EMBL" id="ML996595">
    <property type="protein sequence ID" value="KAF2752752.1"/>
    <property type="molecule type" value="Genomic_DNA"/>
</dbReference>
<dbReference type="GO" id="GO:0000981">
    <property type="term" value="F:DNA-binding transcription factor activity, RNA polymerase II-specific"/>
    <property type="evidence" value="ECO:0007669"/>
    <property type="project" value="InterPro"/>
</dbReference>
<dbReference type="GO" id="GO:0045944">
    <property type="term" value="P:positive regulation of transcription by RNA polymerase II"/>
    <property type="evidence" value="ECO:0007669"/>
    <property type="project" value="TreeGrafter"/>
</dbReference>
<organism evidence="5 6">
    <name type="scientific">Pseudovirgaria hyperparasitica</name>
    <dbReference type="NCBI Taxonomy" id="470096"/>
    <lineage>
        <taxon>Eukaryota</taxon>
        <taxon>Fungi</taxon>
        <taxon>Dikarya</taxon>
        <taxon>Ascomycota</taxon>
        <taxon>Pezizomycotina</taxon>
        <taxon>Dothideomycetes</taxon>
        <taxon>Dothideomycetes incertae sedis</taxon>
        <taxon>Acrospermales</taxon>
        <taxon>Acrospermaceae</taxon>
        <taxon>Pseudovirgaria</taxon>
    </lineage>
</organism>
<keyword evidence="3" id="KW-0812">Transmembrane</keyword>
<dbReference type="Pfam" id="PF00172">
    <property type="entry name" value="Zn_clus"/>
    <property type="match status" value="1"/>
</dbReference>
<evidence type="ECO:0000256" key="1">
    <source>
        <dbReference type="ARBA" id="ARBA00004123"/>
    </source>
</evidence>
<sequence>MSSLAPQCWSCRRRRVRCDSEKPACLKCQVKGIECPGYGDTKPLVWIKGPNARKKRRKVDAHQTSGESLVSAEKGLTYQHAHHLERTLTLQEKFPAGSKGIWADAAERRQKAEGTVQEFGSQYFPPKLANLVRCMEYYNRFLCGTMSPIVSECNPFRIKACFWHFTPPILLDMFFLVVARHRFIRETQSRTRFEWTEHVRSLENDISKHTFSAVTQLNQRLSEPKTQKEMITLICVFILMISEVQRCSVGKKWKAHFQGARAIVDLHGGMKIFLRSEEYAVRNLMTYLILIETMRLTTSNIHKEPLASEQKQYLSYVPSLYNDGVWTVMPCSHHLLTAIMRTNDLRARRYTASLPELAVIQLEARKLFIELNAFDPKQWADAAVIIQDLAPKMKQTEWNTRLLSWPLPKESVERAVGTKERDAKMWLCLGHVYLSAVILFLLRSLLLPIFGPNTIVLPDSVMTIQQFRIEHLRKLLMNIDMLFATRNTNIPFYLYCFWPMVIAGLEISGKDKASKTMIRNRLHDMSVILGFHSMIDASEFLERYWARGSPVVDTSVAWDEIWDNEDPCLFVL</sequence>
<evidence type="ECO:0000313" key="6">
    <source>
        <dbReference type="Proteomes" id="UP000799437"/>
    </source>
</evidence>
<dbReference type="InterPro" id="IPR021858">
    <property type="entry name" value="Fun_TF"/>
</dbReference>
<feature type="transmembrane region" description="Helical" evidence="3">
    <location>
        <begin position="490"/>
        <end position="509"/>
    </location>
</feature>
<feature type="domain" description="Zn(2)-C6 fungal-type" evidence="4">
    <location>
        <begin position="7"/>
        <end position="35"/>
    </location>
</feature>
<dbReference type="AlphaFoldDB" id="A0A6A6VQ59"/>
<dbReference type="GO" id="GO:0005634">
    <property type="term" value="C:nucleus"/>
    <property type="evidence" value="ECO:0007669"/>
    <property type="project" value="UniProtKB-SubCell"/>
</dbReference>
<keyword evidence="3" id="KW-0472">Membrane</keyword>